<comment type="caution">
    <text evidence="4">The sequence shown here is derived from an EMBL/GenBank/DDBJ whole genome shotgun (WGS) entry which is preliminary data.</text>
</comment>
<evidence type="ECO:0000313" key="4">
    <source>
        <dbReference type="EMBL" id="KAK0169607.1"/>
    </source>
</evidence>
<dbReference type="SUPFAM" id="SSF53098">
    <property type="entry name" value="Ribonuclease H-like"/>
    <property type="match status" value="1"/>
</dbReference>
<evidence type="ECO:0008006" key="6">
    <source>
        <dbReference type="Google" id="ProtNLM"/>
    </source>
</evidence>
<keyword evidence="3" id="KW-0269">Exonuclease</keyword>
<dbReference type="Gene3D" id="3.30.420.10">
    <property type="entry name" value="Ribonuclease H-like superfamily/Ribonuclease H"/>
    <property type="match status" value="1"/>
</dbReference>
<feature type="non-terminal residue" evidence="4">
    <location>
        <position position="292"/>
    </location>
</feature>
<sequence length="292" mass="32786">LITTQLKKFRTILRRQKENQEDVIYQSNCSSLTEPAIPEKETCENNSNSKEDTGEYLIALSDLETSGFEADCDILQVAAQCRKEKFSTYINPIQQISLKAKRKCCIATHNLAYEGPRLFKAIVKNNLISDFSEVTYGFVDTIKIIRKVIGKKTKGSYTISGLADSLDIPKAGAHNAINDCAILHKFLQKLKICSSVLINLATPFLEQSESWELAVTTKKNIDSLLPLKSIVSLSIGQKLARAGITMNILRSKYDPLNDKSLERLLVEKIKPKQLESLQKTTIKKIINSFEEN</sequence>
<name>A0AA39FHD1_9HYME</name>
<evidence type="ECO:0000256" key="3">
    <source>
        <dbReference type="ARBA" id="ARBA00022839"/>
    </source>
</evidence>
<dbReference type="GO" id="GO:0003676">
    <property type="term" value="F:nucleic acid binding"/>
    <property type="evidence" value="ECO:0007669"/>
    <property type="project" value="InterPro"/>
</dbReference>
<dbReference type="PANTHER" id="PTHR30231">
    <property type="entry name" value="DNA POLYMERASE III SUBUNIT EPSILON"/>
    <property type="match status" value="1"/>
</dbReference>
<gene>
    <name evidence="4" type="ORF">PV328_011831</name>
</gene>
<evidence type="ECO:0000256" key="2">
    <source>
        <dbReference type="ARBA" id="ARBA00022801"/>
    </source>
</evidence>
<dbReference type="InterPro" id="IPR012337">
    <property type="entry name" value="RNaseH-like_sf"/>
</dbReference>
<organism evidence="4 5">
    <name type="scientific">Microctonus aethiopoides</name>
    <dbReference type="NCBI Taxonomy" id="144406"/>
    <lineage>
        <taxon>Eukaryota</taxon>
        <taxon>Metazoa</taxon>
        <taxon>Ecdysozoa</taxon>
        <taxon>Arthropoda</taxon>
        <taxon>Hexapoda</taxon>
        <taxon>Insecta</taxon>
        <taxon>Pterygota</taxon>
        <taxon>Neoptera</taxon>
        <taxon>Endopterygota</taxon>
        <taxon>Hymenoptera</taxon>
        <taxon>Apocrita</taxon>
        <taxon>Ichneumonoidea</taxon>
        <taxon>Braconidae</taxon>
        <taxon>Euphorinae</taxon>
        <taxon>Microctonus</taxon>
    </lineage>
</organism>
<protein>
    <recommendedName>
        <fullName evidence="6">Exonuclease domain-containing protein</fullName>
    </recommendedName>
</protein>
<evidence type="ECO:0000313" key="5">
    <source>
        <dbReference type="Proteomes" id="UP001168990"/>
    </source>
</evidence>
<dbReference type="EMBL" id="JAQQBS010000071">
    <property type="protein sequence ID" value="KAK0169607.1"/>
    <property type="molecule type" value="Genomic_DNA"/>
</dbReference>
<keyword evidence="2" id="KW-0378">Hydrolase</keyword>
<reference evidence="4" key="1">
    <citation type="journal article" date="2023" name="bioRxiv">
        <title>Scaffold-level genome assemblies of two parasitoid biocontrol wasps reveal the parthenogenesis mechanism and an associated novel virus.</title>
        <authorList>
            <person name="Inwood S."/>
            <person name="Skelly J."/>
            <person name="Guhlin J."/>
            <person name="Harrop T."/>
            <person name="Goldson S."/>
            <person name="Dearden P."/>
        </authorList>
    </citation>
    <scope>NUCLEOTIDE SEQUENCE</scope>
    <source>
        <strain evidence="4">Irish</strain>
        <tissue evidence="4">Whole body</tissue>
    </source>
</reference>
<proteinExistence type="predicted"/>
<evidence type="ECO:0000256" key="1">
    <source>
        <dbReference type="ARBA" id="ARBA00022722"/>
    </source>
</evidence>
<reference evidence="4" key="2">
    <citation type="submission" date="2023-03" db="EMBL/GenBank/DDBJ databases">
        <authorList>
            <person name="Inwood S.N."/>
            <person name="Skelly J.G."/>
            <person name="Guhlin J."/>
            <person name="Harrop T.W.R."/>
            <person name="Goldson S.G."/>
            <person name="Dearden P.K."/>
        </authorList>
    </citation>
    <scope>NUCLEOTIDE SEQUENCE</scope>
    <source>
        <strain evidence="4">Irish</strain>
        <tissue evidence="4">Whole body</tissue>
    </source>
</reference>
<dbReference type="Proteomes" id="UP001168990">
    <property type="component" value="Unassembled WGS sequence"/>
</dbReference>
<keyword evidence="5" id="KW-1185">Reference proteome</keyword>
<dbReference type="AlphaFoldDB" id="A0AA39FHD1"/>
<accession>A0AA39FHD1</accession>
<dbReference type="GO" id="GO:0008408">
    <property type="term" value="F:3'-5' exonuclease activity"/>
    <property type="evidence" value="ECO:0007669"/>
    <property type="project" value="TreeGrafter"/>
</dbReference>
<dbReference type="PANTHER" id="PTHR30231:SF4">
    <property type="entry name" value="PROTEIN NEN2"/>
    <property type="match status" value="1"/>
</dbReference>
<dbReference type="InterPro" id="IPR036397">
    <property type="entry name" value="RNaseH_sf"/>
</dbReference>
<keyword evidence="1" id="KW-0540">Nuclease</keyword>